<sequence>MGLQRKIDRARQLEARRQRGASALRRLAGKTRRFDGGDPPESGSSRAGPLQARTTSERGATMTNENGKLNGATPSDGRTGLKKLKEAQRRQNERGEADGPAEE</sequence>
<keyword evidence="3" id="KW-1185">Reference proteome</keyword>
<proteinExistence type="predicted"/>
<organism evidence="2 3">
    <name type="scientific">Rhodovibrio sodomensis</name>
    <dbReference type="NCBI Taxonomy" id="1088"/>
    <lineage>
        <taxon>Bacteria</taxon>
        <taxon>Pseudomonadati</taxon>
        <taxon>Pseudomonadota</taxon>
        <taxon>Alphaproteobacteria</taxon>
        <taxon>Rhodospirillales</taxon>
        <taxon>Rhodovibrionaceae</taxon>
        <taxon>Rhodovibrio</taxon>
    </lineage>
</organism>
<evidence type="ECO:0000313" key="2">
    <source>
        <dbReference type="EMBL" id="MBK1671097.1"/>
    </source>
</evidence>
<dbReference type="EMBL" id="NRRL01000144">
    <property type="protein sequence ID" value="MBK1671097.1"/>
    <property type="molecule type" value="Genomic_DNA"/>
</dbReference>
<feature type="compositionally biased region" description="Polar residues" evidence="1">
    <location>
        <begin position="52"/>
        <end position="67"/>
    </location>
</feature>
<evidence type="ECO:0000313" key="3">
    <source>
        <dbReference type="Proteomes" id="UP001296873"/>
    </source>
</evidence>
<feature type="compositionally biased region" description="Basic and acidic residues" evidence="1">
    <location>
        <begin position="83"/>
        <end position="97"/>
    </location>
</feature>
<reference evidence="2 3" key="1">
    <citation type="journal article" date="2020" name="Microorganisms">
        <title>Osmotic Adaptation and Compatible Solute Biosynthesis of Phototrophic Bacteria as Revealed from Genome Analyses.</title>
        <authorList>
            <person name="Imhoff J.F."/>
            <person name="Rahn T."/>
            <person name="Kunzel S."/>
            <person name="Keller A."/>
            <person name="Neulinger S.C."/>
        </authorList>
    </citation>
    <scope>NUCLEOTIDE SEQUENCE [LARGE SCALE GENOMIC DNA]</scope>
    <source>
        <strain evidence="2 3">DSM 9895</strain>
    </source>
</reference>
<gene>
    <name evidence="2" type="ORF">CKO28_24115</name>
</gene>
<feature type="compositionally biased region" description="Basic and acidic residues" evidence="1">
    <location>
        <begin position="1"/>
        <end position="17"/>
    </location>
</feature>
<protein>
    <submittedName>
        <fullName evidence="2">Uncharacterized protein</fullName>
    </submittedName>
</protein>
<dbReference type="Proteomes" id="UP001296873">
    <property type="component" value="Unassembled WGS sequence"/>
</dbReference>
<comment type="caution">
    <text evidence="2">The sequence shown here is derived from an EMBL/GenBank/DDBJ whole genome shotgun (WGS) entry which is preliminary data.</text>
</comment>
<feature type="region of interest" description="Disordered" evidence="1">
    <location>
        <begin position="1"/>
        <end position="103"/>
    </location>
</feature>
<name>A0ABS1DKT0_9PROT</name>
<accession>A0ABS1DKT0</accession>
<evidence type="ECO:0000256" key="1">
    <source>
        <dbReference type="SAM" id="MobiDB-lite"/>
    </source>
</evidence>